<evidence type="ECO:0000256" key="2">
    <source>
        <dbReference type="SAM" id="SignalP"/>
    </source>
</evidence>
<evidence type="ECO:0000256" key="1">
    <source>
        <dbReference type="SAM" id="Coils"/>
    </source>
</evidence>
<comment type="caution">
    <text evidence="3">The sequence shown here is derived from an EMBL/GenBank/DDBJ whole genome shotgun (WGS) entry which is preliminary data.</text>
</comment>
<organism evidence="3 4">
    <name type="scientific">Saccharopolyspora cebuensis</name>
    <dbReference type="NCBI Taxonomy" id="418759"/>
    <lineage>
        <taxon>Bacteria</taxon>
        <taxon>Bacillati</taxon>
        <taxon>Actinomycetota</taxon>
        <taxon>Actinomycetes</taxon>
        <taxon>Pseudonocardiales</taxon>
        <taxon>Pseudonocardiaceae</taxon>
        <taxon>Saccharopolyspora</taxon>
    </lineage>
</organism>
<keyword evidence="1" id="KW-0175">Coiled coil</keyword>
<feature type="coiled-coil region" evidence="1">
    <location>
        <begin position="26"/>
        <end position="53"/>
    </location>
</feature>
<reference evidence="3 4" key="1">
    <citation type="submission" date="2024-08" db="EMBL/GenBank/DDBJ databases">
        <title>Genome mining of Saccharopolyspora cebuensis PGLac3 from Nigerian medicinal plant.</title>
        <authorList>
            <person name="Ezeobiora C.E."/>
            <person name="Igbokwe N.H."/>
            <person name="Amin D.H."/>
            <person name="Mendie U.E."/>
        </authorList>
    </citation>
    <scope>NUCLEOTIDE SEQUENCE [LARGE SCALE GENOMIC DNA]</scope>
    <source>
        <strain evidence="3 4">PGLac3</strain>
    </source>
</reference>
<keyword evidence="2" id="KW-0732">Signal</keyword>
<proteinExistence type="predicted"/>
<evidence type="ECO:0000313" key="4">
    <source>
        <dbReference type="Proteomes" id="UP001564626"/>
    </source>
</evidence>
<keyword evidence="4" id="KW-1185">Reference proteome</keyword>
<dbReference type="Proteomes" id="UP001564626">
    <property type="component" value="Unassembled WGS sequence"/>
</dbReference>
<sequence>MRARKQFVAAVLALPVLAGLAACGELQEAQQGMQDAQEQLDQAQAGLDTAQACMEALNAASFMPNFADPAQAQADAQAKVDELGALAAQTADQTLKQNLLEVQQSVQQVAEGQITIDGSADWAEAQLEKYQQVTSTCSTIGG</sequence>
<dbReference type="RefSeq" id="WP_345358017.1">
    <property type="nucleotide sequence ID" value="NZ_BAABII010000003.1"/>
</dbReference>
<feature type="chain" id="PRO_5047144279" description="Small secreted protein" evidence="2">
    <location>
        <begin position="22"/>
        <end position="142"/>
    </location>
</feature>
<feature type="signal peptide" evidence="2">
    <location>
        <begin position="1"/>
        <end position="21"/>
    </location>
</feature>
<gene>
    <name evidence="3" type="ORF">AB8O55_07955</name>
</gene>
<evidence type="ECO:0008006" key="5">
    <source>
        <dbReference type="Google" id="ProtNLM"/>
    </source>
</evidence>
<dbReference type="PROSITE" id="PS51257">
    <property type="entry name" value="PROKAR_LIPOPROTEIN"/>
    <property type="match status" value="1"/>
</dbReference>
<name>A0ABV4CE58_9PSEU</name>
<evidence type="ECO:0000313" key="3">
    <source>
        <dbReference type="EMBL" id="MEY8039328.1"/>
    </source>
</evidence>
<accession>A0ABV4CE58</accession>
<dbReference type="EMBL" id="JBGEHV010000010">
    <property type="protein sequence ID" value="MEY8039328.1"/>
    <property type="molecule type" value="Genomic_DNA"/>
</dbReference>
<protein>
    <recommendedName>
        <fullName evidence="5">Small secreted protein</fullName>
    </recommendedName>
</protein>